<proteinExistence type="predicted"/>
<dbReference type="GO" id="GO:0000785">
    <property type="term" value="C:chromatin"/>
    <property type="evidence" value="ECO:0007669"/>
    <property type="project" value="TreeGrafter"/>
</dbReference>
<feature type="region of interest" description="Disordered" evidence="6">
    <location>
        <begin position="32"/>
        <end position="114"/>
    </location>
</feature>
<dbReference type="InterPro" id="IPR019787">
    <property type="entry name" value="Znf_PHD-finger"/>
</dbReference>
<feature type="domain" description="PHD-type" evidence="7">
    <location>
        <begin position="117"/>
        <end position="166"/>
    </location>
</feature>
<dbReference type="GO" id="GO:0005634">
    <property type="term" value="C:nucleus"/>
    <property type="evidence" value="ECO:0007669"/>
    <property type="project" value="TreeGrafter"/>
</dbReference>
<reference evidence="8" key="1">
    <citation type="submission" date="2023-03" db="EMBL/GenBank/DDBJ databases">
        <title>Chromosome-scale reference genome and RAD-based genetic map of yellow starthistle (Centaurea solstitialis) reveal putative structural variation and QTLs associated with invader traits.</title>
        <authorList>
            <person name="Reatini B."/>
            <person name="Cang F.A."/>
            <person name="Jiang Q."/>
            <person name="Mckibben M.T.W."/>
            <person name="Barker M.S."/>
            <person name="Rieseberg L.H."/>
            <person name="Dlugosch K.M."/>
        </authorList>
    </citation>
    <scope>NUCLEOTIDE SEQUENCE</scope>
    <source>
        <strain evidence="8">CAN-66</strain>
        <tissue evidence="8">Leaf</tissue>
    </source>
</reference>
<keyword evidence="3" id="KW-0862">Zinc</keyword>
<dbReference type="PROSITE" id="PS50016">
    <property type="entry name" value="ZF_PHD_2"/>
    <property type="match status" value="1"/>
</dbReference>
<dbReference type="GO" id="GO:0008270">
    <property type="term" value="F:zinc ion binding"/>
    <property type="evidence" value="ECO:0007669"/>
    <property type="project" value="UniProtKB-KW"/>
</dbReference>
<dbReference type="GO" id="GO:0003682">
    <property type="term" value="F:chromatin binding"/>
    <property type="evidence" value="ECO:0007669"/>
    <property type="project" value="TreeGrafter"/>
</dbReference>
<evidence type="ECO:0000256" key="1">
    <source>
        <dbReference type="ARBA" id="ARBA00022723"/>
    </source>
</evidence>
<gene>
    <name evidence="8" type="ORF">OSB04_013760</name>
</gene>
<feature type="compositionally biased region" description="Polar residues" evidence="6">
    <location>
        <begin position="35"/>
        <end position="44"/>
    </location>
</feature>
<dbReference type="Proteomes" id="UP001172457">
    <property type="component" value="Chromosome 3"/>
</dbReference>
<keyword evidence="9" id="KW-1185">Reference proteome</keyword>
<dbReference type="GO" id="GO:0042393">
    <property type="term" value="F:histone binding"/>
    <property type="evidence" value="ECO:0007669"/>
    <property type="project" value="TreeGrafter"/>
</dbReference>
<name>A0AA38WRG1_9ASTR</name>
<dbReference type="SUPFAM" id="SSF52540">
    <property type="entry name" value="P-loop containing nucleoside triphosphate hydrolases"/>
    <property type="match status" value="1"/>
</dbReference>
<dbReference type="PANTHER" id="PTHR45623:SF13">
    <property type="entry name" value="HELICASE PROTEIN MOM1"/>
    <property type="match status" value="1"/>
</dbReference>
<accession>A0AA38WRG1</accession>
<evidence type="ECO:0000256" key="3">
    <source>
        <dbReference type="ARBA" id="ARBA00022833"/>
    </source>
</evidence>
<dbReference type="InterPro" id="IPR001965">
    <property type="entry name" value="Znf_PHD"/>
</dbReference>
<keyword evidence="4" id="KW-0539">Nucleus</keyword>
<sequence length="814" mass="91711">MHYKNRTSAGIRDKRVNAHRYKKLFQVAGEKVKVSQGQTGVSDASNEEHEVPAKKSCFSSKRRRKRQRQRVDSDSEELCFSNPESGNRPSSISPMDDGECETELKTVEPSDGERGSEGFCAICMASGELLLCCGQGCGKSFHRSCLDPPLTSTPPGAWHCESCNKKKNKSRVHSASKGTEFDEYWIPVHLSCMQIEQYCSLLHSNLEALSSCLRNNSFHDILIQTQKCCDHPYLVDPTLRKYSKRDVSIDPLDAEINVSSKLQLLDKLLSEIKRCGLRVLVLFQSVVSSERITIGDILDDLVDRRFGQDSYVRIPRKILSRNAREKKKQDLNMFNDTESGKFICLLDYHTCHSSIKLSHVDVVVLFNGDWNPLTNLKALQKITIDSRSQRLRVLRLYSSFTIEEKALILAKQGAVLESNLNQINWSTCQQVLAWGASYLFSKLQSYTPEPSFLDDLLQKLSSLLLNKEDDNDLLNGSVIVNAQLRDGAYARNILLFGENEAHVTESFSIDEYLLENEPLAFWTNLVKGTPHRLKNPFSSSRLSRRLQKQSGYPSYWFQGFESEGENDTEVFDKVVNNAATPPCAKTKLTRKRKANSETEQSKLAGRRHGHSGEFSENPNGNACVPGAPENVSSACRETNTISSRKVVTKFEQQNEGCTQIRQENLDDTGGCPRSQFLSGQRMSPPLVQRVTRVQSNEQFNRSLMQPAAQVPSTCIFESIALDSSRSCVRQCQNNQPSQTLPVRPPTTFQSSSVNPLEAELERIAIDREQVTKLCQEKTLLLRSECEKEMSEIQKKYDALIEESEACFIDSTEGS</sequence>
<evidence type="ECO:0000313" key="9">
    <source>
        <dbReference type="Proteomes" id="UP001172457"/>
    </source>
</evidence>
<evidence type="ECO:0000313" key="8">
    <source>
        <dbReference type="EMBL" id="KAJ9559146.1"/>
    </source>
</evidence>
<dbReference type="InterPro" id="IPR019786">
    <property type="entry name" value="Zinc_finger_PHD-type_CS"/>
</dbReference>
<dbReference type="Gene3D" id="6.10.250.1310">
    <property type="match status" value="1"/>
</dbReference>
<protein>
    <recommendedName>
        <fullName evidence="7">PHD-type domain-containing protein</fullName>
    </recommendedName>
</protein>
<dbReference type="AlphaFoldDB" id="A0AA38WRG1"/>
<dbReference type="Gene3D" id="3.30.40.10">
    <property type="entry name" value="Zinc/RING finger domain, C3HC4 (zinc finger)"/>
    <property type="match status" value="1"/>
</dbReference>
<dbReference type="Gene3D" id="3.40.50.300">
    <property type="entry name" value="P-loop containing nucleotide triphosphate hydrolases"/>
    <property type="match status" value="1"/>
</dbReference>
<evidence type="ECO:0000256" key="5">
    <source>
        <dbReference type="PROSITE-ProRule" id="PRU00146"/>
    </source>
</evidence>
<dbReference type="InterPro" id="IPR027417">
    <property type="entry name" value="P-loop_NTPase"/>
</dbReference>
<dbReference type="InterPro" id="IPR011011">
    <property type="entry name" value="Znf_FYVE_PHD"/>
</dbReference>
<keyword evidence="2 5" id="KW-0863">Zinc-finger</keyword>
<dbReference type="PROSITE" id="PS01359">
    <property type="entry name" value="ZF_PHD_1"/>
    <property type="match status" value="1"/>
</dbReference>
<feature type="region of interest" description="Disordered" evidence="6">
    <location>
        <begin position="582"/>
        <end position="622"/>
    </location>
</feature>
<organism evidence="8 9">
    <name type="scientific">Centaurea solstitialis</name>
    <name type="common">yellow star-thistle</name>
    <dbReference type="NCBI Taxonomy" id="347529"/>
    <lineage>
        <taxon>Eukaryota</taxon>
        <taxon>Viridiplantae</taxon>
        <taxon>Streptophyta</taxon>
        <taxon>Embryophyta</taxon>
        <taxon>Tracheophyta</taxon>
        <taxon>Spermatophyta</taxon>
        <taxon>Magnoliopsida</taxon>
        <taxon>eudicotyledons</taxon>
        <taxon>Gunneridae</taxon>
        <taxon>Pentapetalae</taxon>
        <taxon>asterids</taxon>
        <taxon>campanulids</taxon>
        <taxon>Asterales</taxon>
        <taxon>Asteraceae</taxon>
        <taxon>Carduoideae</taxon>
        <taxon>Cardueae</taxon>
        <taxon>Centaureinae</taxon>
        <taxon>Centaurea</taxon>
    </lineage>
</organism>
<evidence type="ECO:0000256" key="6">
    <source>
        <dbReference type="SAM" id="MobiDB-lite"/>
    </source>
</evidence>
<evidence type="ECO:0000256" key="4">
    <source>
        <dbReference type="ARBA" id="ARBA00023242"/>
    </source>
</evidence>
<keyword evidence="1" id="KW-0479">Metal-binding</keyword>
<comment type="caution">
    <text evidence="8">The sequence shown here is derived from an EMBL/GenBank/DDBJ whole genome shotgun (WGS) entry which is preliminary data.</text>
</comment>
<dbReference type="GO" id="GO:0016887">
    <property type="term" value="F:ATP hydrolysis activity"/>
    <property type="evidence" value="ECO:0007669"/>
    <property type="project" value="TreeGrafter"/>
</dbReference>
<evidence type="ECO:0000256" key="2">
    <source>
        <dbReference type="ARBA" id="ARBA00022771"/>
    </source>
</evidence>
<dbReference type="EMBL" id="JARYMX010000003">
    <property type="protein sequence ID" value="KAJ9559146.1"/>
    <property type="molecule type" value="Genomic_DNA"/>
</dbReference>
<dbReference type="Pfam" id="PF00628">
    <property type="entry name" value="PHD"/>
    <property type="match status" value="1"/>
</dbReference>
<dbReference type="InterPro" id="IPR013083">
    <property type="entry name" value="Znf_RING/FYVE/PHD"/>
</dbReference>
<evidence type="ECO:0000259" key="7">
    <source>
        <dbReference type="PROSITE" id="PS50016"/>
    </source>
</evidence>
<dbReference type="GO" id="GO:0003677">
    <property type="term" value="F:DNA binding"/>
    <property type="evidence" value="ECO:0007669"/>
    <property type="project" value="TreeGrafter"/>
</dbReference>
<dbReference type="PANTHER" id="PTHR45623">
    <property type="entry name" value="CHROMODOMAIN-HELICASE-DNA-BINDING PROTEIN 3-RELATED-RELATED"/>
    <property type="match status" value="1"/>
</dbReference>
<dbReference type="SUPFAM" id="SSF57903">
    <property type="entry name" value="FYVE/PHD zinc finger"/>
    <property type="match status" value="1"/>
</dbReference>
<dbReference type="SMART" id="SM00249">
    <property type="entry name" value="PHD"/>
    <property type="match status" value="1"/>
</dbReference>
<dbReference type="GO" id="GO:0140658">
    <property type="term" value="F:ATP-dependent chromatin remodeler activity"/>
    <property type="evidence" value="ECO:0007669"/>
    <property type="project" value="TreeGrafter"/>
</dbReference>
<feature type="compositionally biased region" description="Basic and acidic residues" evidence="6">
    <location>
        <begin position="102"/>
        <end position="114"/>
    </location>
</feature>
<feature type="compositionally biased region" description="Polar residues" evidence="6">
    <location>
        <begin position="82"/>
        <end position="93"/>
    </location>
</feature>